<dbReference type="Proteomes" id="UP000244940">
    <property type="component" value="Unassembled WGS sequence"/>
</dbReference>
<dbReference type="Pfam" id="PF12096">
    <property type="entry name" value="DUF3572"/>
    <property type="match status" value="1"/>
</dbReference>
<dbReference type="InterPro" id="IPR029068">
    <property type="entry name" value="Glyas_Bleomycin-R_OHBP_Dase"/>
</dbReference>
<keyword evidence="2" id="KW-1185">Reference proteome</keyword>
<protein>
    <submittedName>
        <fullName evidence="1">DUF3572 domain-containing protein</fullName>
    </submittedName>
</protein>
<dbReference type="AlphaFoldDB" id="A0A2U2C9Z2"/>
<accession>A0A2U2C9Z2</accession>
<dbReference type="InterPro" id="IPR021955">
    <property type="entry name" value="DUF3572"/>
</dbReference>
<proteinExistence type="predicted"/>
<reference evidence="1 2" key="1">
    <citation type="submission" date="2018-05" db="EMBL/GenBank/DDBJ databases">
        <title>Pararhodobacter marina sp. nov., isolated from deep-sea water of the Indian Ocean.</title>
        <authorList>
            <person name="Lai Q.Sr."/>
            <person name="Liu X."/>
            <person name="Shao Z."/>
        </authorList>
    </citation>
    <scope>NUCLEOTIDE SEQUENCE [LARGE SCALE GENOMIC DNA]</scope>
    <source>
        <strain evidence="1 2">CIC4N-9</strain>
    </source>
</reference>
<evidence type="ECO:0000313" key="1">
    <source>
        <dbReference type="EMBL" id="PWE28705.1"/>
    </source>
</evidence>
<sequence length="94" mass="10210">MLSSQEAAEAFAARILGWLAEDHARISAFLAWSGESPAHLRERLNDPAFLLAVIEFLMSDERQLLDACADLGVPPETPGQARAALPGGEQVHWT</sequence>
<gene>
    <name evidence="1" type="ORF">C4N9_12040</name>
</gene>
<name>A0A2U2C9Z2_9RHOB</name>
<dbReference type="OrthoDB" id="7356934at2"/>
<dbReference type="SUPFAM" id="SSF54593">
    <property type="entry name" value="Glyoxalase/Bleomycin resistance protein/Dihydroxybiphenyl dioxygenase"/>
    <property type="match status" value="1"/>
</dbReference>
<comment type="caution">
    <text evidence="1">The sequence shown here is derived from an EMBL/GenBank/DDBJ whole genome shotgun (WGS) entry which is preliminary data.</text>
</comment>
<dbReference type="EMBL" id="QEYD01000006">
    <property type="protein sequence ID" value="PWE28705.1"/>
    <property type="molecule type" value="Genomic_DNA"/>
</dbReference>
<dbReference type="GeneID" id="94365621"/>
<evidence type="ECO:0000313" key="2">
    <source>
        <dbReference type="Proteomes" id="UP000244940"/>
    </source>
</evidence>
<organism evidence="1 2">
    <name type="scientific">Pararhodobacter marinus</name>
    <dbReference type="NCBI Taxonomy" id="2184063"/>
    <lineage>
        <taxon>Bacteria</taxon>
        <taxon>Pseudomonadati</taxon>
        <taxon>Pseudomonadota</taxon>
        <taxon>Alphaproteobacteria</taxon>
        <taxon>Rhodobacterales</taxon>
        <taxon>Paracoccaceae</taxon>
        <taxon>Pararhodobacter</taxon>
    </lineage>
</organism>
<dbReference type="RefSeq" id="WP_109533566.1">
    <property type="nucleotide sequence ID" value="NZ_CAXPUO010000074.1"/>
</dbReference>